<keyword evidence="10 12" id="KW-0807">Transducer</keyword>
<dbReference type="SUPFAM" id="SSF81321">
    <property type="entry name" value="Family A G protein-coupled receptor-like"/>
    <property type="match status" value="1"/>
</dbReference>
<reference evidence="16" key="3">
    <citation type="submission" date="2025-09" db="UniProtKB">
        <authorList>
            <consortium name="Ensembl"/>
        </authorList>
    </citation>
    <scope>IDENTIFICATION</scope>
</reference>
<dbReference type="Gene3D" id="1.20.1070.10">
    <property type="entry name" value="Rhodopsin 7-helix transmembrane proteins"/>
    <property type="match status" value="1"/>
</dbReference>
<dbReference type="SMART" id="SM01381">
    <property type="entry name" value="7TM_GPCR_Srsx"/>
    <property type="match status" value="1"/>
</dbReference>
<dbReference type="GO" id="GO:0004938">
    <property type="term" value="F:alpha2-adrenergic receptor activity"/>
    <property type="evidence" value="ECO:0007669"/>
    <property type="project" value="UniProtKB-ARBA"/>
</dbReference>
<keyword evidence="17" id="KW-1185">Reference proteome</keyword>
<dbReference type="PANTHER" id="PTHR24248:SF16">
    <property type="entry name" value="ALPHA-1A ADRENERGIC RECEPTOR"/>
    <property type="match status" value="1"/>
</dbReference>
<organism evidence="16 17">
    <name type="scientific">Pygocentrus nattereri</name>
    <name type="common">Red-bellied piranha</name>
    <dbReference type="NCBI Taxonomy" id="42514"/>
    <lineage>
        <taxon>Eukaryota</taxon>
        <taxon>Metazoa</taxon>
        <taxon>Chordata</taxon>
        <taxon>Craniata</taxon>
        <taxon>Vertebrata</taxon>
        <taxon>Euteleostomi</taxon>
        <taxon>Actinopterygii</taxon>
        <taxon>Neopterygii</taxon>
        <taxon>Teleostei</taxon>
        <taxon>Ostariophysi</taxon>
        <taxon>Characiformes</taxon>
        <taxon>Characoidei</taxon>
        <taxon>Pygocentrus</taxon>
    </lineage>
</organism>
<feature type="transmembrane region" description="Helical" evidence="14">
    <location>
        <begin position="191"/>
        <end position="216"/>
    </location>
</feature>
<dbReference type="InterPro" id="IPR000276">
    <property type="entry name" value="GPCR_Rhodpsn"/>
</dbReference>
<feature type="region of interest" description="Disordered" evidence="13">
    <location>
        <begin position="370"/>
        <end position="397"/>
    </location>
</feature>
<dbReference type="Ensembl" id="ENSPNAT00000038422.2">
    <property type="protein sequence ID" value="ENSPNAP00000017154.1"/>
    <property type="gene ID" value="ENSPNAG00000023371.2"/>
</dbReference>
<reference evidence="16 17" key="1">
    <citation type="submission" date="2020-10" db="EMBL/GenBank/DDBJ databases">
        <title>Pygocentrus nattereri (red-bellied piranha) genome, fPygNat1, primary haplotype.</title>
        <authorList>
            <person name="Myers G."/>
            <person name="Meyer A."/>
            <person name="Karagic N."/>
            <person name="Pippel M."/>
            <person name="Winkler S."/>
            <person name="Tracey A."/>
            <person name="Wood J."/>
            <person name="Formenti G."/>
            <person name="Howe K."/>
            <person name="Fedrigo O."/>
            <person name="Jarvis E.D."/>
        </authorList>
    </citation>
    <scope>NUCLEOTIDE SEQUENCE [LARGE SCALE GENOMIC DNA]</scope>
</reference>
<dbReference type="RefSeq" id="XP_017552708.1">
    <property type="nucleotide sequence ID" value="XM_017697219.2"/>
</dbReference>
<dbReference type="PANTHER" id="PTHR24248">
    <property type="entry name" value="ADRENERGIC RECEPTOR-RELATED G-PROTEIN COUPLED RECEPTOR"/>
    <property type="match status" value="1"/>
</dbReference>
<feature type="transmembrane region" description="Helical" evidence="14">
    <location>
        <begin position="109"/>
        <end position="129"/>
    </location>
</feature>
<reference evidence="16" key="2">
    <citation type="submission" date="2025-08" db="UniProtKB">
        <authorList>
            <consortium name="Ensembl"/>
        </authorList>
    </citation>
    <scope>IDENTIFICATION</scope>
</reference>
<dbReference type="CTD" id="557259"/>
<keyword evidence="9" id="KW-0325">Glycoprotein</keyword>
<keyword evidence="5 14" id="KW-1133">Transmembrane helix</keyword>
<dbReference type="GeneID" id="108427225"/>
<evidence type="ECO:0000256" key="7">
    <source>
        <dbReference type="ARBA" id="ARBA00023136"/>
    </source>
</evidence>
<protein>
    <recommendedName>
        <fullName evidence="2">Alpha-1A adrenergic receptor</fullName>
    </recommendedName>
    <alternativeName>
        <fullName evidence="11">Alpha-1A adrenoreceptor</fullName>
    </alternativeName>
</protein>
<evidence type="ECO:0000256" key="9">
    <source>
        <dbReference type="ARBA" id="ARBA00023180"/>
    </source>
</evidence>
<dbReference type="GO" id="GO:0007267">
    <property type="term" value="P:cell-cell signaling"/>
    <property type="evidence" value="ECO:0007669"/>
    <property type="project" value="TreeGrafter"/>
</dbReference>
<dbReference type="PROSITE" id="PS50262">
    <property type="entry name" value="G_PROTEIN_RECEP_F1_2"/>
    <property type="match status" value="1"/>
</dbReference>
<keyword evidence="8 12" id="KW-0675">Receptor</keyword>
<dbReference type="GO" id="GO:0007200">
    <property type="term" value="P:phospholipase C-activating G protein-coupled receptor signaling pathway"/>
    <property type="evidence" value="ECO:0007669"/>
    <property type="project" value="TreeGrafter"/>
</dbReference>
<evidence type="ECO:0000256" key="8">
    <source>
        <dbReference type="ARBA" id="ARBA00023170"/>
    </source>
</evidence>
<dbReference type="GO" id="GO:0007204">
    <property type="term" value="P:positive regulation of cytosolic calcium ion concentration"/>
    <property type="evidence" value="ECO:0007669"/>
    <property type="project" value="TreeGrafter"/>
</dbReference>
<dbReference type="GO" id="GO:0071880">
    <property type="term" value="P:adenylate cyclase-activating adrenergic receptor signaling pathway"/>
    <property type="evidence" value="ECO:0007669"/>
    <property type="project" value="TreeGrafter"/>
</dbReference>
<dbReference type="GO" id="GO:0043410">
    <property type="term" value="P:positive regulation of MAPK cascade"/>
    <property type="evidence" value="ECO:0007669"/>
    <property type="project" value="TreeGrafter"/>
</dbReference>
<dbReference type="GO" id="GO:0004937">
    <property type="term" value="F:alpha1-adrenergic receptor activity"/>
    <property type="evidence" value="ECO:0007669"/>
    <property type="project" value="TreeGrafter"/>
</dbReference>
<evidence type="ECO:0000313" key="16">
    <source>
        <dbReference type="Ensembl" id="ENSPNAP00000017154.1"/>
    </source>
</evidence>
<dbReference type="GO" id="GO:0005886">
    <property type="term" value="C:plasma membrane"/>
    <property type="evidence" value="ECO:0007669"/>
    <property type="project" value="UniProtKB-SubCell"/>
</dbReference>
<dbReference type="STRING" id="42514.ENSPNAP00000017154"/>
<dbReference type="GO" id="GO:0071881">
    <property type="term" value="P:adenylate cyclase-inhibiting adrenergic receptor signaling pathway"/>
    <property type="evidence" value="ECO:0007669"/>
    <property type="project" value="UniProtKB-ARBA"/>
</dbReference>
<keyword evidence="3" id="KW-1003">Cell membrane</keyword>
<evidence type="ECO:0000256" key="3">
    <source>
        <dbReference type="ARBA" id="ARBA00022475"/>
    </source>
</evidence>
<dbReference type="GeneTree" id="ENSGT00940000166031"/>
<evidence type="ECO:0000256" key="12">
    <source>
        <dbReference type="RuleBase" id="RU000688"/>
    </source>
</evidence>
<keyword evidence="7 14" id="KW-0472">Membrane</keyword>
<dbReference type="OrthoDB" id="5977853at2759"/>
<keyword evidence="6 12" id="KW-0297">G-protein coupled receptor</keyword>
<feature type="compositionally biased region" description="Low complexity" evidence="13">
    <location>
        <begin position="371"/>
        <end position="390"/>
    </location>
</feature>
<evidence type="ECO:0000256" key="14">
    <source>
        <dbReference type="SAM" id="Phobius"/>
    </source>
</evidence>
<name>A0A3B4D2P9_PYGNA</name>
<feature type="domain" description="G-protein coupled receptors family 1 profile" evidence="15">
    <location>
        <begin position="50"/>
        <end position="337"/>
    </location>
</feature>
<evidence type="ECO:0000259" key="15">
    <source>
        <dbReference type="PROSITE" id="PS50262"/>
    </source>
</evidence>
<evidence type="ECO:0000256" key="10">
    <source>
        <dbReference type="ARBA" id="ARBA00023224"/>
    </source>
</evidence>
<evidence type="ECO:0000256" key="6">
    <source>
        <dbReference type="ARBA" id="ARBA00023040"/>
    </source>
</evidence>
<dbReference type="PRINTS" id="PR00237">
    <property type="entry name" value="GPCRRHODOPSN"/>
</dbReference>
<evidence type="ECO:0000313" key="17">
    <source>
        <dbReference type="Proteomes" id="UP001501920"/>
    </source>
</evidence>
<dbReference type="PRINTS" id="PR01103">
    <property type="entry name" value="ADRENERGICR"/>
</dbReference>
<sequence length="461" mass="49669">MVPVEDNFTTVPLLDGCANCSLPSSYHIDLPKAVVMGLVFMLFIVFGVMGNILVILSVACHRHLRSVTHYFIANLAVADLLLSSVVLPFSASSELLGYWVFGRPLCNAWTALDVLCCTASILSLSVISVDRCLAVSYPLRYPSLATSGRGLGAVAAVWSLSAAISVGPLFGWREPMPEDESVCRVNEDPGYAIFSAACSFYLPLTVILVMYCRVYVVAWRKSRSLRDGRQQDGGSLRIHCGNTQRCQAHGQSRNGDGAAVGKCRSHCSLVRLLTFSREKKAAKTLGVVVGCFILCWLPFFLVLPISSIFPSHRPSETVFKITFWLGYFNSCLNPIIYPCFSQEFKKAFQNVLRGHCFHRVARPWSPPAVGSFTPPSSQTASSSNSATPSAGLRAGSGSPVAMVTTEQPCMAGSHGTSLLKACCFNAKVKSTSTACLQLSDSTSPAPPKTHLVMGMKGGQAV</sequence>
<dbReference type="InterPro" id="IPR017452">
    <property type="entry name" value="GPCR_Rhodpsn_7TM"/>
</dbReference>
<accession>A0A3B4D2P9</accession>
<dbReference type="PROSITE" id="PS00237">
    <property type="entry name" value="G_PROTEIN_RECEP_F1_1"/>
    <property type="match status" value="1"/>
</dbReference>
<evidence type="ECO:0000256" key="1">
    <source>
        <dbReference type="ARBA" id="ARBA00004651"/>
    </source>
</evidence>
<evidence type="ECO:0000256" key="5">
    <source>
        <dbReference type="ARBA" id="ARBA00022989"/>
    </source>
</evidence>
<evidence type="ECO:0000256" key="4">
    <source>
        <dbReference type="ARBA" id="ARBA00022692"/>
    </source>
</evidence>
<feature type="transmembrane region" description="Helical" evidence="14">
    <location>
        <begin position="70"/>
        <end position="89"/>
    </location>
</feature>
<proteinExistence type="inferred from homology"/>
<dbReference type="InterPro" id="IPR002233">
    <property type="entry name" value="ADR_fam"/>
</dbReference>
<feature type="transmembrane region" description="Helical" evidence="14">
    <location>
        <begin position="321"/>
        <end position="340"/>
    </location>
</feature>
<evidence type="ECO:0000256" key="11">
    <source>
        <dbReference type="ARBA" id="ARBA00032839"/>
    </source>
</evidence>
<comment type="similarity">
    <text evidence="12">Belongs to the G-protein coupled receptor 1 family.</text>
</comment>
<dbReference type="Pfam" id="PF00001">
    <property type="entry name" value="7tm_1"/>
    <property type="match status" value="1"/>
</dbReference>
<evidence type="ECO:0000256" key="2">
    <source>
        <dbReference type="ARBA" id="ARBA00014216"/>
    </source>
</evidence>
<comment type="subcellular location">
    <subcellularLocation>
        <location evidence="1">Cell membrane</location>
        <topology evidence="1">Multi-pass membrane protein</topology>
    </subcellularLocation>
</comment>
<feature type="transmembrane region" description="Helical" evidence="14">
    <location>
        <begin position="150"/>
        <end position="171"/>
    </location>
</feature>
<keyword evidence="4 12" id="KW-0812">Transmembrane</keyword>
<dbReference type="Proteomes" id="UP001501920">
    <property type="component" value="Chromosome 18"/>
</dbReference>
<feature type="transmembrane region" description="Helical" evidence="14">
    <location>
        <begin position="285"/>
        <end position="309"/>
    </location>
</feature>
<dbReference type="AlphaFoldDB" id="A0A3B4D2P9"/>
<evidence type="ECO:0000256" key="13">
    <source>
        <dbReference type="SAM" id="MobiDB-lite"/>
    </source>
</evidence>
<dbReference type="RefSeq" id="XP_017552709.1">
    <property type="nucleotide sequence ID" value="XM_017697220.2"/>
</dbReference>
<feature type="transmembrane region" description="Helical" evidence="14">
    <location>
        <begin position="33"/>
        <end position="58"/>
    </location>
</feature>